<dbReference type="RefSeq" id="WP_111984777.1">
    <property type="nucleotide sequence ID" value="NZ_NFZS01000006.1"/>
</dbReference>
<evidence type="ECO:0008006" key="4">
    <source>
        <dbReference type="Google" id="ProtNLM"/>
    </source>
</evidence>
<evidence type="ECO:0000313" key="3">
    <source>
        <dbReference type="Proteomes" id="UP000248926"/>
    </source>
</evidence>
<evidence type="ECO:0000256" key="1">
    <source>
        <dbReference type="SAM" id="SignalP"/>
    </source>
</evidence>
<comment type="caution">
    <text evidence="2">The sequence shown here is derived from an EMBL/GenBank/DDBJ whole genome shotgun (WGS) entry which is preliminary data.</text>
</comment>
<keyword evidence="1" id="KW-0732">Signal</keyword>
<feature type="chain" id="PRO_5016422791" description="DUF3829 domain-containing protein" evidence="1">
    <location>
        <begin position="27"/>
        <end position="301"/>
    </location>
</feature>
<organism evidence="2 3">
    <name type="scientific">Dyella jiangningensis</name>
    <dbReference type="NCBI Taxonomy" id="1379159"/>
    <lineage>
        <taxon>Bacteria</taxon>
        <taxon>Pseudomonadati</taxon>
        <taxon>Pseudomonadota</taxon>
        <taxon>Gammaproteobacteria</taxon>
        <taxon>Lysobacterales</taxon>
        <taxon>Rhodanobacteraceae</taxon>
        <taxon>Dyella</taxon>
    </lineage>
</organism>
<feature type="signal peptide" evidence="1">
    <location>
        <begin position="1"/>
        <end position="26"/>
    </location>
</feature>
<sequence>MVWMQRPFFVLVFALGLLPASVQIQATEIPNIRTREAAPFLTLAQIVVAGEAKTWDSRIQLDTYVDELVYAVGAEHGWTPKNALWPEVAARVRTDIDKHPDLFFQTRREATTQGYAKSYAMSLTARQADDVATLYQSEAGQKYLAFSADVLNFYLTVMRRARDEGQPGALREVMVNALKAPPAKDERVLLAAGTRYLVSAMGDSRSKPPGAQRLTLERMNINMVARAAPSEWNALFARYEHDMNAIEQVANDPLAQLEMDHSSDYRLTPANVPASIQAYLASWKAFYWTAKAKRIEAPANP</sequence>
<accession>A0A328NZG2</accession>
<dbReference type="EMBL" id="NFZS01000006">
    <property type="protein sequence ID" value="RAO74601.1"/>
    <property type="molecule type" value="Genomic_DNA"/>
</dbReference>
<proteinExistence type="predicted"/>
<protein>
    <recommendedName>
        <fullName evidence="4">DUF3829 domain-containing protein</fullName>
    </recommendedName>
</protein>
<gene>
    <name evidence="2" type="ORF">CA260_19645</name>
</gene>
<dbReference type="AlphaFoldDB" id="A0A328NZG2"/>
<keyword evidence="3" id="KW-1185">Reference proteome</keyword>
<dbReference type="Proteomes" id="UP000248926">
    <property type="component" value="Unassembled WGS sequence"/>
</dbReference>
<evidence type="ECO:0000313" key="2">
    <source>
        <dbReference type="EMBL" id="RAO74601.1"/>
    </source>
</evidence>
<reference evidence="2 3" key="1">
    <citation type="journal article" date="2018" name="Genet. Mol. Biol.">
        <title>The genome sequence of Dyella jiangningensis FCAV SCS01 from a lignocellulose-decomposing microbial consortium metagenome reveals potential for biotechnological applications.</title>
        <authorList>
            <person name="Desiderato J.G."/>
            <person name="Alvarenga D.O."/>
            <person name="Constancio M.T.L."/>
            <person name="Alves L.M.C."/>
            <person name="Varani A.M."/>
        </authorList>
    </citation>
    <scope>NUCLEOTIDE SEQUENCE [LARGE SCALE GENOMIC DNA]</scope>
    <source>
        <strain evidence="2 3">FCAV SCS01</strain>
    </source>
</reference>
<name>A0A328NZG2_9GAMM</name>